<dbReference type="GO" id="GO:0016887">
    <property type="term" value="F:ATP hydrolysis activity"/>
    <property type="evidence" value="ECO:0007669"/>
    <property type="project" value="InterPro"/>
</dbReference>
<dbReference type="GO" id="GO:0034040">
    <property type="term" value="F:ATPase-coupled lipid transmembrane transporter activity"/>
    <property type="evidence" value="ECO:0007669"/>
    <property type="project" value="TreeGrafter"/>
</dbReference>
<dbReference type="PANTHER" id="PTHR24221">
    <property type="entry name" value="ATP-BINDING CASSETTE SUB-FAMILY B"/>
    <property type="match status" value="1"/>
</dbReference>
<dbReference type="SUPFAM" id="SSF52540">
    <property type="entry name" value="P-loop containing nucleoside triphosphate hydrolases"/>
    <property type="match status" value="1"/>
</dbReference>
<protein>
    <submittedName>
        <fullName evidence="10">Lipid A export ATP-binding/permease protein MsbA</fullName>
        <ecNumber evidence="10">3.6.3.-</ecNumber>
    </submittedName>
</protein>
<feature type="transmembrane region" description="Helical" evidence="7">
    <location>
        <begin position="68"/>
        <end position="93"/>
    </location>
</feature>
<keyword evidence="10" id="KW-0378">Hydrolase</keyword>
<dbReference type="SMART" id="SM00382">
    <property type="entry name" value="AAA"/>
    <property type="match status" value="1"/>
</dbReference>
<sequence length="596" mass="67295">MKKVRFEKKKYTYLDSLKISIISSPVCTILYLILSLAVAILPTYQVIINARFIDNALGLIDGSATKRAVYISLAIVIGIIAYQWVVGPIKAYLANKIEMDMRVSLKGAYVEKCSKIEFKYIENTDSMDLMNRVADTMEHKFIDGFTNVVNLISLFMTIAGLLIVLITQIAWVALIIIAVAVPLLYLSFISGKATYEANKEITKYQRKYKYLTTVMTGRENVDERTVFGYNEKLNDKWFEQYEISRKMETRTRAKWFVKLKSGSMITAFLCTFIAAMLINPVATGIITIGMFFSLINATFDLVHTMSWSLTRLIEAVSTHIEYLKEITKFAAFEQYDNADAVPEGGIEFKSLEFRNVTFKYPGTETYILKDMNMKIEAGRHYAFVGANGAGKSTIAKLLTGLYQDYEGRILINGRDLREYTAAQLKAFYSVVYQDFARYSISIWDNIAIGCVGGADDEAISNAITALKLDSVIEGLEDGKDTLLGKLAQEGKDLSGGEWQRIALARCFVSEAPIRVLDEPTAALDPIAESNLYSEFAKLCEGRTTLFFSHRLGSVKLADYIYVIDNGHVEEQGTHSELMAAKQLYYTMYDSQRRWYQ</sequence>
<dbReference type="InterPro" id="IPR003593">
    <property type="entry name" value="AAA+_ATPase"/>
</dbReference>
<evidence type="ECO:0000313" key="11">
    <source>
        <dbReference type="Proteomes" id="UP000236311"/>
    </source>
</evidence>
<feature type="transmembrane region" description="Helical" evidence="7">
    <location>
        <begin position="284"/>
        <end position="302"/>
    </location>
</feature>
<organism evidence="10 11">
    <name type="scientific">Acetatifactor muris</name>
    <dbReference type="NCBI Taxonomy" id="879566"/>
    <lineage>
        <taxon>Bacteria</taxon>
        <taxon>Bacillati</taxon>
        <taxon>Bacillota</taxon>
        <taxon>Clostridia</taxon>
        <taxon>Lachnospirales</taxon>
        <taxon>Lachnospiraceae</taxon>
        <taxon>Acetatifactor</taxon>
    </lineage>
</organism>
<feature type="domain" description="ABC transporter" evidence="8">
    <location>
        <begin position="351"/>
        <end position="590"/>
    </location>
</feature>
<comment type="subcellular location">
    <subcellularLocation>
        <location evidence="1">Cell membrane</location>
        <topology evidence="1">Multi-pass membrane protein</topology>
    </subcellularLocation>
</comment>
<feature type="transmembrane region" description="Helical" evidence="7">
    <location>
        <begin position="255"/>
        <end position="278"/>
    </location>
</feature>
<reference evidence="10 11" key="1">
    <citation type="submission" date="2018-01" db="EMBL/GenBank/DDBJ databases">
        <authorList>
            <person name="Gaut B.S."/>
            <person name="Morton B.R."/>
            <person name="Clegg M.T."/>
            <person name="Duvall M.R."/>
        </authorList>
    </citation>
    <scope>NUCLEOTIDE SEQUENCE [LARGE SCALE GENOMIC DNA]</scope>
    <source>
        <strain evidence="10">GP69</strain>
    </source>
</reference>
<evidence type="ECO:0000256" key="4">
    <source>
        <dbReference type="ARBA" id="ARBA00022840"/>
    </source>
</evidence>
<evidence type="ECO:0000256" key="1">
    <source>
        <dbReference type="ARBA" id="ARBA00004651"/>
    </source>
</evidence>
<dbReference type="InterPro" id="IPR039421">
    <property type="entry name" value="Type_1_exporter"/>
</dbReference>
<evidence type="ECO:0000259" key="8">
    <source>
        <dbReference type="PROSITE" id="PS50893"/>
    </source>
</evidence>
<dbReference type="Gene3D" id="3.40.50.300">
    <property type="entry name" value="P-loop containing nucleotide triphosphate hydrolases"/>
    <property type="match status" value="1"/>
</dbReference>
<dbReference type="PROSITE" id="PS00211">
    <property type="entry name" value="ABC_TRANSPORTER_1"/>
    <property type="match status" value="1"/>
</dbReference>
<evidence type="ECO:0000259" key="9">
    <source>
        <dbReference type="PROSITE" id="PS50929"/>
    </source>
</evidence>
<accession>A0A2K4ZCN3</accession>
<feature type="transmembrane region" description="Helical" evidence="7">
    <location>
        <begin position="141"/>
        <end position="163"/>
    </location>
</feature>
<dbReference type="InterPro" id="IPR011527">
    <property type="entry name" value="ABC1_TM_dom"/>
</dbReference>
<dbReference type="PROSITE" id="PS50893">
    <property type="entry name" value="ABC_TRANSPORTER_2"/>
    <property type="match status" value="1"/>
</dbReference>
<keyword evidence="4 10" id="KW-0067">ATP-binding</keyword>
<name>A0A2K4ZCN3_9FIRM</name>
<dbReference type="OrthoDB" id="1699242at2"/>
<feature type="domain" description="ABC transmembrane type-1" evidence="9">
    <location>
        <begin position="29"/>
        <end position="317"/>
    </location>
</feature>
<evidence type="ECO:0000313" key="10">
    <source>
        <dbReference type="EMBL" id="SOY28213.1"/>
    </source>
</evidence>
<dbReference type="GO" id="GO:0005886">
    <property type="term" value="C:plasma membrane"/>
    <property type="evidence" value="ECO:0007669"/>
    <property type="project" value="UniProtKB-SubCell"/>
</dbReference>
<dbReference type="GO" id="GO:0005524">
    <property type="term" value="F:ATP binding"/>
    <property type="evidence" value="ECO:0007669"/>
    <property type="project" value="UniProtKB-KW"/>
</dbReference>
<feature type="transmembrane region" description="Helical" evidence="7">
    <location>
        <begin position="21"/>
        <end position="48"/>
    </location>
</feature>
<dbReference type="Proteomes" id="UP000236311">
    <property type="component" value="Unassembled WGS sequence"/>
</dbReference>
<dbReference type="EC" id="3.6.3.-" evidence="10"/>
<dbReference type="PANTHER" id="PTHR24221:SF654">
    <property type="entry name" value="ATP-BINDING CASSETTE SUB-FAMILY B MEMBER 6"/>
    <property type="match status" value="1"/>
</dbReference>
<keyword evidence="11" id="KW-1185">Reference proteome</keyword>
<dbReference type="Pfam" id="PF00005">
    <property type="entry name" value="ABC_tran"/>
    <property type="match status" value="1"/>
</dbReference>
<feature type="transmembrane region" description="Helical" evidence="7">
    <location>
        <begin position="169"/>
        <end position="189"/>
    </location>
</feature>
<evidence type="ECO:0000256" key="6">
    <source>
        <dbReference type="ARBA" id="ARBA00023136"/>
    </source>
</evidence>
<dbReference type="PROSITE" id="PS50929">
    <property type="entry name" value="ABC_TM1F"/>
    <property type="match status" value="1"/>
</dbReference>
<dbReference type="InterPro" id="IPR036640">
    <property type="entry name" value="ABC1_TM_sf"/>
</dbReference>
<evidence type="ECO:0000256" key="7">
    <source>
        <dbReference type="SAM" id="Phobius"/>
    </source>
</evidence>
<dbReference type="InterPro" id="IPR003439">
    <property type="entry name" value="ABC_transporter-like_ATP-bd"/>
</dbReference>
<dbReference type="InterPro" id="IPR017871">
    <property type="entry name" value="ABC_transporter-like_CS"/>
</dbReference>
<evidence type="ECO:0000256" key="3">
    <source>
        <dbReference type="ARBA" id="ARBA00022741"/>
    </source>
</evidence>
<proteinExistence type="predicted"/>
<evidence type="ECO:0000256" key="5">
    <source>
        <dbReference type="ARBA" id="ARBA00022989"/>
    </source>
</evidence>
<dbReference type="AlphaFoldDB" id="A0A2K4ZCN3"/>
<dbReference type="EMBL" id="OFSM01000004">
    <property type="protein sequence ID" value="SOY28213.1"/>
    <property type="molecule type" value="Genomic_DNA"/>
</dbReference>
<keyword evidence="2 7" id="KW-0812">Transmembrane</keyword>
<evidence type="ECO:0000256" key="2">
    <source>
        <dbReference type="ARBA" id="ARBA00022692"/>
    </source>
</evidence>
<dbReference type="InterPro" id="IPR027417">
    <property type="entry name" value="P-loop_NTPase"/>
</dbReference>
<dbReference type="GO" id="GO:0140359">
    <property type="term" value="F:ABC-type transporter activity"/>
    <property type="evidence" value="ECO:0007669"/>
    <property type="project" value="InterPro"/>
</dbReference>
<dbReference type="Gene3D" id="1.20.1560.10">
    <property type="entry name" value="ABC transporter type 1, transmembrane domain"/>
    <property type="match status" value="1"/>
</dbReference>
<keyword evidence="5 7" id="KW-1133">Transmembrane helix</keyword>
<keyword evidence="6 7" id="KW-0472">Membrane</keyword>
<dbReference type="Pfam" id="PF00664">
    <property type="entry name" value="ABC_membrane"/>
    <property type="match status" value="1"/>
</dbReference>
<dbReference type="RefSeq" id="WP_103238327.1">
    <property type="nucleotide sequence ID" value="NZ_OFSM01000004.1"/>
</dbReference>
<gene>
    <name evidence="10" type="primary">msbA_4</name>
    <name evidence="10" type="ORF">AMURIS_00920</name>
</gene>
<keyword evidence="3" id="KW-0547">Nucleotide-binding</keyword>
<dbReference type="SUPFAM" id="SSF90123">
    <property type="entry name" value="ABC transporter transmembrane region"/>
    <property type="match status" value="1"/>
</dbReference>